<proteinExistence type="predicted"/>
<sequence>MMSDTLLLITILGMAAATAVPRVLPALLPAGWRPGRRLQAFLDAVPFAALGALIVPGVFQIEGGVTAGLAVAGAAAAAAFARAPLAITVVIGIAVAWAMAGGIVGG</sequence>
<evidence type="ECO:0000313" key="2">
    <source>
        <dbReference type="EMBL" id="KYO54037.1"/>
    </source>
</evidence>
<feature type="transmembrane region" description="Helical" evidence="1">
    <location>
        <begin position="49"/>
        <end position="78"/>
    </location>
</feature>
<dbReference type="InterPro" id="IPR008407">
    <property type="entry name" value="Brnchd-chn_aa_trnsp_AzlD"/>
</dbReference>
<comment type="caution">
    <text evidence="2">The sequence shown here is derived from an EMBL/GenBank/DDBJ whole genome shotgun (WGS) entry which is preliminary data.</text>
</comment>
<evidence type="ECO:0008006" key="4">
    <source>
        <dbReference type="Google" id="ProtNLM"/>
    </source>
</evidence>
<dbReference type="EMBL" id="LPZR01000098">
    <property type="protein sequence ID" value="KYO54037.1"/>
    <property type="molecule type" value="Genomic_DNA"/>
</dbReference>
<keyword evidence="1" id="KW-0812">Transmembrane</keyword>
<accession>A0A162L9W8</accession>
<gene>
    <name evidence="2" type="ORF">AUP44_25820</name>
</gene>
<evidence type="ECO:0000256" key="1">
    <source>
        <dbReference type="SAM" id="Phobius"/>
    </source>
</evidence>
<name>A0A162L9W8_9PROT</name>
<dbReference type="RefSeq" id="WP_014744727.1">
    <property type="nucleotide sequence ID" value="NZ_CP121013.1"/>
</dbReference>
<feature type="transmembrane region" description="Helical" evidence="1">
    <location>
        <begin position="85"/>
        <end position="104"/>
    </location>
</feature>
<reference evidence="2 3" key="1">
    <citation type="submission" date="2015-12" db="EMBL/GenBank/DDBJ databases">
        <title>Genome sequence of Tistrella mobilis MCCC 1A02139.</title>
        <authorList>
            <person name="Lu L."/>
            <person name="Lai Q."/>
            <person name="Shao Z."/>
            <person name="Qian P."/>
        </authorList>
    </citation>
    <scope>NUCLEOTIDE SEQUENCE [LARGE SCALE GENOMIC DNA]</scope>
    <source>
        <strain evidence="2 3">MCCC 1A02139</strain>
    </source>
</reference>
<keyword evidence="1" id="KW-0472">Membrane</keyword>
<dbReference type="Pfam" id="PF05437">
    <property type="entry name" value="AzlD"/>
    <property type="match status" value="1"/>
</dbReference>
<dbReference type="Proteomes" id="UP000075787">
    <property type="component" value="Unassembled WGS sequence"/>
</dbReference>
<dbReference type="AlphaFoldDB" id="A0A162L9W8"/>
<protein>
    <recommendedName>
        <fullName evidence="4">Branched-chain amino acid transporter</fullName>
    </recommendedName>
</protein>
<organism evidence="2 3">
    <name type="scientific">Tistrella mobilis</name>
    <dbReference type="NCBI Taxonomy" id="171437"/>
    <lineage>
        <taxon>Bacteria</taxon>
        <taxon>Pseudomonadati</taxon>
        <taxon>Pseudomonadota</taxon>
        <taxon>Alphaproteobacteria</taxon>
        <taxon>Geminicoccales</taxon>
        <taxon>Geminicoccaceae</taxon>
        <taxon>Tistrella</taxon>
    </lineage>
</organism>
<dbReference type="GeneID" id="97242362"/>
<evidence type="ECO:0000313" key="3">
    <source>
        <dbReference type="Proteomes" id="UP000075787"/>
    </source>
</evidence>
<keyword evidence="1" id="KW-1133">Transmembrane helix</keyword>